<feature type="coiled-coil region" evidence="1">
    <location>
        <begin position="140"/>
        <end position="175"/>
    </location>
</feature>
<feature type="region of interest" description="Disordered" evidence="2">
    <location>
        <begin position="412"/>
        <end position="434"/>
    </location>
</feature>
<feature type="coiled-coil region" evidence="1">
    <location>
        <begin position="251"/>
        <end position="282"/>
    </location>
</feature>
<evidence type="ECO:0000256" key="2">
    <source>
        <dbReference type="SAM" id="MobiDB-lite"/>
    </source>
</evidence>
<keyword evidence="1" id="KW-0175">Coiled coil</keyword>
<sequence>MRRERTVLPFCDAVLQVCYAMGCGAFPRATPRWWMKRRTGGTWEDLLHCDDATADYFKDKLRMSPGQERRLQEKKDREDHYKQIGDLINARLGAAEDAKNSKKSDSGEVDRLRYEVENLKKLHSAAVHTSLATVNNHDEAVRLQREYDEAKRQAQEASERRISALEDQVHTLKKITEEAVSEAEGWKMEAQRPGNKRGCIAIGATPSPQVRTRSRVAPAATPVTARRRNADDYSDLVTRHMEEVKILKEMRIKEFNRRREAEQEAERIKEDKDREIERLKVALSRVQVASLEKLKASRMKALEKHIKTGGTDLRHRLKAAVCEGAQCSDKGKAKAAVADEVGIANEREMFLKGARKDLKNLKKDAIQKICEKEGVSYTVLDETREAIAQLRTRLAYDEPPPGKEKEVVIEVLPDNSDGNSADLGKADEADESTS</sequence>
<gene>
    <name evidence="3" type="ORF">CBR_g48294</name>
</gene>
<dbReference type="Gramene" id="GBG64826">
    <property type="protein sequence ID" value="GBG64826"/>
    <property type="gene ID" value="CBR_g48294"/>
</dbReference>
<dbReference type="EMBL" id="BFEA01000055">
    <property type="protein sequence ID" value="GBG64826.1"/>
    <property type="molecule type" value="Genomic_DNA"/>
</dbReference>
<keyword evidence="4" id="KW-1185">Reference proteome</keyword>
<proteinExistence type="predicted"/>
<dbReference type="Proteomes" id="UP000265515">
    <property type="component" value="Unassembled WGS sequence"/>
</dbReference>
<name>A0A388K484_CHABU</name>
<evidence type="ECO:0000313" key="4">
    <source>
        <dbReference type="Proteomes" id="UP000265515"/>
    </source>
</evidence>
<organism evidence="3 4">
    <name type="scientific">Chara braunii</name>
    <name type="common">Braun's stonewort</name>
    <dbReference type="NCBI Taxonomy" id="69332"/>
    <lineage>
        <taxon>Eukaryota</taxon>
        <taxon>Viridiplantae</taxon>
        <taxon>Streptophyta</taxon>
        <taxon>Charophyceae</taxon>
        <taxon>Charales</taxon>
        <taxon>Characeae</taxon>
        <taxon>Chara</taxon>
    </lineage>
</organism>
<reference evidence="3 4" key="1">
    <citation type="journal article" date="2018" name="Cell">
        <title>The Chara Genome: Secondary Complexity and Implications for Plant Terrestrialization.</title>
        <authorList>
            <person name="Nishiyama T."/>
            <person name="Sakayama H."/>
            <person name="Vries J.D."/>
            <person name="Buschmann H."/>
            <person name="Saint-Marcoux D."/>
            <person name="Ullrich K.K."/>
            <person name="Haas F.B."/>
            <person name="Vanderstraeten L."/>
            <person name="Becker D."/>
            <person name="Lang D."/>
            <person name="Vosolsobe S."/>
            <person name="Rombauts S."/>
            <person name="Wilhelmsson P.K.I."/>
            <person name="Janitza P."/>
            <person name="Kern R."/>
            <person name="Heyl A."/>
            <person name="Rumpler F."/>
            <person name="Villalobos L.I.A.C."/>
            <person name="Clay J.M."/>
            <person name="Skokan R."/>
            <person name="Toyoda A."/>
            <person name="Suzuki Y."/>
            <person name="Kagoshima H."/>
            <person name="Schijlen E."/>
            <person name="Tajeshwar N."/>
            <person name="Catarino B."/>
            <person name="Hetherington A.J."/>
            <person name="Saltykova A."/>
            <person name="Bonnot C."/>
            <person name="Breuninger H."/>
            <person name="Symeonidi A."/>
            <person name="Radhakrishnan G.V."/>
            <person name="Van Nieuwerburgh F."/>
            <person name="Deforce D."/>
            <person name="Chang C."/>
            <person name="Karol K.G."/>
            <person name="Hedrich R."/>
            <person name="Ulvskov P."/>
            <person name="Glockner G."/>
            <person name="Delwiche C.F."/>
            <person name="Petrasek J."/>
            <person name="Van de Peer Y."/>
            <person name="Friml J."/>
            <person name="Beilby M."/>
            <person name="Dolan L."/>
            <person name="Kohara Y."/>
            <person name="Sugano S."/>
            <person name="Fujiyama A."/>
            <person name="Delaux P.-M."/>
            <person name="Quint M."/>
            <person name="TheiBen G."/>
            <person name="Hagemann M."/>
            <person name="Harholt J."/>
            <person name="Dunand C."/>
            <person name="Zachgo S."/>
            <person name="Langdale J."/>
            <person name="Maumus F."/>
            <person name="Straeten D.V.D."/>
            <person name="Gould S.B."/>
            <person name="Rensing S.A."/>
        </authorList>
    </citation>
    <scope>NUCLEOTIDE SEQUENCE [LARGE SCALE GENOMIC DNA]</scope>
    <source>
        <strain evidence="3 4">S276</strain>
    </source>
</reference>
<protein>
    <submittedName>
        <fullName evidence="3">Uncharacterized protein</fullName>
    </submittedName>
</protein>
<evidence type="ECO:0000256" key="1">
    <source>
        <dbReference type="SAM" id="Coils"/>
    </source>
</evidence>
<evidence type="ECO:0000313" key="3">
    <source>
        <dbReference type="EMBL" id="GBG64826.1"/>
    </source>
</evidence>
<dbReference type="AlphaFoldDB" id="A0A388K484"/>
<comment type="caution">
    <text evidence="3">The sequence shown here is derived from an EMBL/GenBank/DDBJ whole genome shotgun (WGS) entry which is preliminary data.</text>
</comment>
<accession>A0A388K484</accession>